<organism evidence="6 7">
    <name type="scientific">Falsiporphyromonas endometrii</name>
    <dbReference type="NCBI Taxonomy" id="1387297"/>
    <lineage>
        <taxon>Bacteria</taxon>
        <taxon>Pseudomonadati</taxon>
        <taxon>Bacteroidota</taxon>
        <taxon>Bacteroidia</taxon>
        <taxon>Bacteroidales</taxon>
        <taxon>Porphyromonadaceae</taxon>
        <taxon>Falsiporphyromonas</taxon>
    </lineage>
</organism>
<feature type="transmembrane region" description="Helical" evidence="5">
    <location>
        <begin position="181"/>
        <end position="199"/>
    </location>
</feature>
<evidence type="ECO:0000256" key="2">
    <source>
        <dbReference type="ARBA" id="ARBA00022692"/>
    </source>
</evidence>
<comment type="subcellular location">
    <subcellularLocation>
        <location evidence="1">Membrane</location>
        <topology evidence="1">Multi-pass membrane protein</topology>
    </subcellularLocation>
</comment>
<dbReference type="EMBL" id="JBHSGO010000157">
    <property type="protein sequence ID" value="MFC4665955.1"/>
    <property type="molecule type" value="Genomic_DNA"/>
</dbReference>
<evidence type="ECO:0000256" key="1">
    <source>
        <dbReference type="ARBA" id="ARBA00004141"/>
    </source>
</evidence>
<accession>A0ABV9K6Y5</accession>
<sequence>MEQIFSNPLYCLPLTIGIYLLSVKFYAWVRIRIFHPLAITIALLIIMLIVTKTDYEVYKQGSYLINFLLGPSVVALGYVLYEQSEHLKGRVLSILTTVFIGAFVGIISAAGIAYLMGADKAIAASMGPRSVTTPIAIVLSEQNGGIPALTAVVVVVAGILGGLIGPPIFKLLKIDSRIARGLALGASAHGVGTSVAIQLGAVEGALGGLAIGIMGIWTSLLLPVFQYIIKLL</sequence>
<feature type="transmembrane region" description="Helical" evidence="5">
    <location>
        <begin position="205"/>
        <end position="229"/>
    </location>
</feature>
<dbReference type="Proteomes" id="UP001596020">
    <property type="component" value="Unassembled WGS sequence"/>
</dbReference>
<protein>
    <submittedName>
        <fullName evidence="6">LrgB family protein</fullName>
    </submittedName>
</protein>
<dbReference type="PANTHER" id="PTHR30249:SF0">
    <property type="entry name" value="PLASTIDAL GLYCOLATE_GLYCERATE TRANSLOCATOR 1, CHLOROPLASTIC"/>
    <property type="match status" value="1"/>
</dbReference>
<evidence type="ECO:0000256" key="5">
    <source>
        <dbReference type="SAM" id="Phobius"/>
    </source>
</evidence>
<feature type="transmembrane region" description="Helical" evidence="5">
    <location>
        <begin position="33"/>
        <end position="51"/>
    </location>
</feature>
<name>A0ABV9K6Y5_9PORP</name>
<gene>
    <name evidence="6" type="ORF">ACFO3G_04990</name>
</gene>
<reference evidence="7" key="1">
    <citation type="journal article" date="2019" name="Int. J. Syst. Evol. Microbiol.">
        <title>The Global Catalogue of Microorganisms (GCM) 10K type strain sequencing project: providing services to taxonomists for standard genome sequencing and annotation.</title>
        <authorList>
            <consortium name="The Broad Institute Genomics Platform"/>
            <consortium name="The Broad Institute Genome Sequencing Center for Infectious Disease"/>
            <person name="Wu L."/>
            <person name="Ma J."/>
        </authorList>
    </citation>
    <scope>NUCLEOTIDE SEQUENCE [LARGE SCALE GENOMIC DNA]</scope>
    <source>
        <strain evidence="7">CGMCC 4.7357</strain>
    </source>
</reference>
<feature type="transmembrane region" description="Helical" evidence="5">
    <location>
        <begin position="146"/>
        <end position="169"/>
    </location>
</feature>
<dbReference type="PANTHER" id="PTHR30249">
    <property type="entry name" value="PUTATIVE SEROTONIN TRANSPORTER"/>
    <property type="match status" value="1"/>
</dbReference>
<evidence type="ECO:0000256" key="3">
    <source>
        <dbReference type="ARBA" id="ARBA00022989"/>
    </source>
</evidence>
<dbReference type="RefSeq" id="WP_380078548.1">
    <property type="nucleotide sequence ID" value="NZ_JBHSGO010000157.1"/>
</dbReference>
<evidence type="ECO:0000313" key="6">
    <source>
        <dbReference type="EMBL" id="MFC4665955.1"/>
    </source>
</evidence>
<dbReference type="Pfam" id="PF04172">
    <property type="entry name" value="LrgB"/>
    <property type="match status" value="1"/>
</dbReference>
<keyword evidence="3 5" id="KW-1133">Transmembrane helix</keyword>
<feature type="transmembrane region" description="Helical" evidence="5">
    <location>
        <begin position="9"/>
        <end position="27"/>
    </location>
</feature>
<keyword evidence="2 5" id="KW-0812">Transmembrane</keyword>
<dbReference type="InterPro" id="IPR007300">
    <property type="entry name" value="CidB/LrgB"/>
</dbReference>
<keyword evidence="7" id="KW-1185">Reference proteome</keyword>
<proteinExistence type="predicted"/>
<keyword evidence="4 5" id="KW-0472">Membrane</keyword>
<evidence type="ECO:0000313" key="7">
    <source>
        <dbReference type="Proteomes" id="UP001596020"/>
    </source>
</evidence>
<feature type="transmembrane region" description="Helical" evidence="5">
    <location>
        <begin position="93"/>
        <end position="115"/>
    </location>
</feature>
<evidence type="ECO:0000256" key="4">
    <source>
        <dbReference type="ARBA" id="ARBA00023136"/>
    </source>
</evidence>
<feature type="transmembrane region" description="Helical" evidence="5">
    <location>
        <begin position="63"/>
        <end position="81"/>
    </location>
</feature>
<comment type="caution">
    <text evidence="6">The sequence shown here is derived from an EMBL/GenBank/DDBJ whole genome shotgun (WGS) entry which is preliminary data.</text>
</comment>